<dbReference type="AlphaFoldDB" id="A0A0F9K2C2"/>
<feature type="non-terminal residue" evidence="1">
    <location>
        <position position="1"/>
    </location>
</feature>
<organism evidence="1">
    <name type="scientific">marine sediment metagenome</name>
    <dbReference type="NCBI Taxonomy" id="412755"/>
    <lineage>
        <taxon>unclassified sequences</taxon>
        <taxon>metagenomes</taxon>
        <taxon>ecological metagenomes</taxon>
    </lineage>
</organism>
<reference evidence="1" key="1">
    <citation type="journal article" date="2015" name="Nature">
        <title>Complex archaea that bridge the gap between prokaryotes and eukaryotes.</title>
        <authorList>
            <person name="Spang A."/>
            <person name="Saw J.H."/>
            <person name="Jorgensen S.L."/>
            <person name="Zaremba-Niedzwiedzka K."/>
            <person name="Martijn J."/>
            <person name="Lind A.E."/>
            <person name="van Eijk R."/>
            <person name="Schleper C."/>
            <person name="Guy L."/>
            <person name="Ettema T.J."/>
        </authorList>
    </citation>
    <scope>NUCLEOTIDE SEQUENCE</scope>
</reference>
<sequence>RFARSILSYPNLALIIRKGDTVPLGVETETHIVILLKEALKEVNNDTV</sequence>
<name>A0A0F9K2C2_9ZZZZ</name>
<comment type="caution">
    <text evidence="1">The sequence shown here is derived from an EMBL/GenBank/DDBJ whole genome shotgun (WGS) entry which is preliminary data.</text>
</comment>
<dbReference type="EMBL" id="LAZR01010104">
    <property type="protein sequence ID" value="KKM68806.1"/>
    <property type="molecule type" value="Genomic_DNA"/>
</dbReference>
<proteinExistence type="predicted"/>
<gene>
    <name evidence="1" type="ORF">LCGC14_1457300</name>
</gene>
<evidence type="ECO:0000313" key="1">
    <source>
        <dbReference type="EMBL" id="KKM68806.1"/>
    </source>
</evidence>
<accession>A0A0F9K2C2</accession>
<protein>
    <submittedName>
        <fullName evidence="1">Uncharacterized protein</fullName>
    </submittedName>
</protein>